<dbReference type="RefSeq" id="WP_378213073.1">
    <property type="nucleotide sequence ID" value="NZ_JBHLZP010000840.1"/>
</dbReference>
<gene>
    <name evidence="1" type="ORF">ACFFNX_47815</name>
</gene>
<proteinExistence type="predicted"/>
<dbReference type="EMBL" id="JBHLZP010000840">
    <property type="protein sequence ID" value="MFB9839881.1"/>
    <property type="molecule type" value="Genomic_DNA"/>
</dbReference>
<dbReference type="Proteomes" id="UP001589627">
    <property type="component" value="Unassembled WGS sequence"/>
</dbReference>
<evidence type="ECO:0000313" key="1">
    <source>
        <dbReference type="EMBL" id="MFB9839881.1"/>
    </source>
</evidence>
<comment type="caution">
    <text evidence="1">The sequence shown here is derived from an EMBL/GenBank/DDBJ whole genome shotgun (WGS) entry which is preliminary data.</text>
</comment>
<name>A0ABV5YZG4_9ACTN</name>
<sequence>MRRPNLVIGLRYVIRGINDRPETAHIECVYEGQHDGVLTLADGSTYHGDRGTLRFRVSDGKATRIVLLGNGVDVIETTQTRIERERQEAEHAARVAAARAEARQFLAGLGITDVYTPADRHSGWTIGQRYVSVLEASENADELTVNGLTIGQLRAIAERTP</sequence>
<accession>A0ABV5YZG4</accession>
<organism evidence="1 2">
    <name type="scientific">Actinoallomurus acaciae</name>
    <dbReference type="NCBI Taxonomy" id="502577"/>
    <lineage>
        <taxon>Bacteria</taxon>
        <taxon>Bacillati</taxon>
        <taxon>Actinomycetota</taxon>
        <taxon>Actinomycetes</taxon>
        <taxon>Streptosporangiales</taxon>
        <taxon>Thermomonosporaceae</taxon>
        <taxon>Actinoallomurus</taxon>
    </lineage>
</organism>
<evidence type="ECO:0000313" key="2">
    <source>
        <dbReference type="Proteomes" id="UP001589627"/>
    </source>
</evidence>
<reference evidence="1 2" key="1">
    <citation type="submission" date="2024-09" db="EMBL/GenBank/DDBJ databases">
        <authorList>
            <person name="Sun Q."/>
            <person name="Mori K."/>
        </authorList>
    </citation>
    <scope>NUCLEOTIDE SEQUENCE [LARGE SCALE GENOMIC DNA]</scope>
    <source>
        <strain evidence="1 2">TBRC 0563</strain>
    </source>
</reference>
<protein>
    <submittedName>
        <fullName evidence="1">Uncharacterized protein</fullName>
    </submittedName>
</protein>
<keyword evidence="2" id="KW-1185">Reference proteome</keyword>